<reference evidence="1" key="1">
    <citation type="journal article" date="2021" name="PeerJ">
        <title>Extensive microbial diversity within the chicken gut microbiome revealed by metagenomics and culture.</title>
        <authorList>
            <person name="Gilroy R."/>
            <person name="Ravi A."/>
            <person name="Getino M."/>
            <person name="Pursley I."/>
            <person name="Horton D.L."/>
            <person name="Alikhan N.F."/>
            <person name="Baker D."/>
            <person name="Gharbi K."/>
            <person name="Hall N."/>
            <person name="Watson M."/>
            <person name="Adriaenssens E.M."/>
            <person name="Foster-Nyarko E."/>
            <person name="Jarju S."/>
            <person name="Secka A."/>
            <person name="Antonio M."/>
            <person name="Oren A."/>
            <person name="Chaudhuri R.R."/>
            <person name="La Ragione R."/>
            <person name="Hildebrand F."/>
            <person name="Pallen M.J."/>
        </authorList>
    </citation>
    <scope>NUCLEOTIDE SEQUENCE</scope>
    <source>
        <strain evidence="1">ChiGjej2B2-19336</strain>
    </source>
</reference>
<gene>
    <name evidence="1" type="ORF">K8W16_10410</name>
</gene>
<dbReference type="AlphaFoldDB" id="A0A921DTF9"/>
<reference evidence="1" key="2">
    <citation type="submission" date="2021-09" db="EMBL/GenBank/DDBJ databases">
        <authorList>
            <person name="Gilroy R."/>
        </authorList>
    </citation>
    <scope>NUCLEOTIDE SEQUENCE</scope>
    <source>
        <strain evidence="1">ChiGjej2B2-19336</strain>
    </source>
</reference>
<dbReference type="Proteomes" id="UP000698963">
    <property type="component" value="Unassembled WGS sequence"/>
</dbReference>
<name>A0A921DTF9_9BACT</name>
<evidence type="ECO:0000313" key="1">
    <source>
        <dbReference type="EMBL" id="HJD98042.1"/>
    </source>
</evidence>
<accession>A0A921DTF9</accession>
<sequence>MTKTMPEPPQLTVLQPLVDKLPPFIARKAVKYFTGGAISAKKLANDDYRAVGPAVRMKIGDTVVYPTPFLLAYLENQGISIIEVPKL</sequence>
<evidence type="ECO:0000313" key="2">
    <source>
        <dbReference type="Proteomes" id="UP000698963"/>
    </source>
</evidence>
<organism evidence="1 2">
    <name type="scientific">Mailhella massiliensis</name>
    <dbReference type="NCBI Taxonomy" id="1903261"/>
    <lineage>
        <taxon>Bacteria</taxon>
        <taxon>Pseudomonadati</taxon>
        <taxon>Thermodesulfobacteriota</taxon>
        <taxon>Desulfovibrionia</taxon>
        <taxon>Desulfovibrionales</taxon>
        <taxon>Desulfovibrionaceae</taxon>
        <taxon>Mailhella</taxon>
    </lineage>
</organism>
<dbReference type="RefSeq" id="WP_304123384.1">
    <property type="nucleotide sequence ID" value="NZ_DYZA01000211.1"/>
</dbReference>
<protein>
    <submittedName>
        <fullName evidence="1">Uncharacterized protein</fullName>
    </submittedName>
</protein>
<proteinExistence type="predicted"/>
<comment type="caution">
    <text evidence="1">The sequence shown here is derived from an EMBL/GenBank/DDBJ whole genome shotgun (WGS) entry which is preliminary data.</text>
</comment>
<dbReference type="EMBL" id="DYZA01000211">
    <property type="protein sequence ID" value="HJD98042.1"/>
    <property type="molecule type" value="Genomic_DNA"/>
</dbReference>